<comment type="caution">
    <text evidence="1">The sequence shown here is derived from an EMBL/GenBank/DDBJ whole genome shotgun (WGS) entry which is preliminary data.</text>
</comment>
<proteinExistence type="predicted"/>
<name>A0A836A0C6_SHEEP</name>
<dbReference type="EMBL" id="JAEMGP010000014">
    <property type="protein sequence ID" value="KAG5200300.1"/>
    <property type="molecule type" value="Genomic_DNA"/>
</dbReference>
<accession>A0A836A0C6</accession>
<dbReference type="AlphaFoldDB" id="A0A836A0C6"/>
<evidence type="ECO:0000313" key="1">
    <source>
        <dbReference type="EMBL" id="KAG5200300.1"/>
    </source>
</evidence>
<dbReference type="Proteomes" id="UP000664991">
    <property type="component" value="Chromosome 14"/>
</dbReference>
<sequence length="142" mass="15633">MLSCPSIPLPATPPCISIPEVSSFLTGLGSDWGRRSGVPTLSSRSSKAPVSSWPPFTHLEGWGANLFSRRPIRELPPPPPLEHARLWWPLLSPSRLRLCHPWPPRRPVPPVVPHACPPLCMVSREKRDVSSTGLTAHPTPRV</sequence>
<gene>
    <name evidence="1" type="ORF">JEQ12_004834</name>
</gene>
<evidence type="ECO:0000313" key="2">
    <source>
        <dbReference type="Proteomes" id="UP000664991"/>
    </source>
</evidence>
<organism evidence="1 2">
    <name type="scientific">Ovis aries</name>
    <name type="common">Sheep</name>
    <dbReference type="NCBI Taxonomy" id="9940"/>
    <lineage>
        <taxon>Eukaryota</taxon>
        <taxon>Metazoa</taxon>
        <taxon>Chordata</taxon>
        <taxon>Craniata</taxon>
        <taxon>Vertebrata</taxon>
        <taxon>Euteleostomi</taxon>
        <taxon>Mammalia</taxon>
        <taxon>Eutheria</taxon>
        <taxon>Laurasiatheria</taxon>
        <taxon>Artiodactyla</taxon>
        <taxon>Ruminantia</taxon>
        <taxon>Pecora</taxon>
        <taxon>Bovidae</taxon>
        <taxon>Caprinae</taxon>
        <taxon>Ovis</taxon>
    </lineage>
</organism>
<protein>
    <submittedName>
        <fullName evidence="1">Uncharacterized protein</fullName>
    </submittedName>
</protein>
<reference evidence="1 2" key="1">
    <citation type="submission" date="2020-12" db="EMBL/GenBank/DDBJ databases">
        <title>De novo assembly of Tibetan sheep genome.</title>
        <authorList>
            <person name="Li X."/>
        </authorList>
    </citation>
    <scope>NUCLEOTIDE SEQUENCE [LARGE SCALE GENOMIC DNA]</scope>
    <source>
        <tissue evidence="1">Heart</tissue>
    </source>
</reference>